<evidence type="ECO:0000313" key="2">
    <source>
        <dbReference type="EMBL" id="KAG2460385.1"/>
    </source>
</evidence>
<sequence length="396" mass="44316">MAIPRCGGEGTDVARVQRAPRATPSGRTARSVWRYRRPRDRMSRPLTGTGLAGVSCVPANDWMEAGPRNASLVPKRDPIGPEGMDHRRQASSGADGQVLQNLDCIPKDKVAEDFSWVQWDAQTQMLHLLFLKDNWILKCYQFYPDRNFDVMVPLDLPVKPISKGRLVNFGHGYCEENETAATLNLRVFTSGTGQDSEICSLSSKSIIIINWLTEKWTSNTNFNLYQEFILDTRVVPLFQEEDNQQRVLIGLIVDKLRDHLNRHFSRLGKKKIDMLALNYVAELDPPKLLDIMSSLYTGTVSAVQRGGRTFVFFPVDSGVHHGCALAPILFSACRDWVFGRVMGSSSCGAAICEERLIDFDFADSALIFAESMEDLIGALEKLSEESVIVWAYKCSG</sequence>
<gene>
    <name evidence="2" type="primary">Gsap_1</name>
    <name evidence="2" type="ORF">GTO96_0021345</name>
</gene>
<dbReference type="GO" id="GO:1902004">
    <property type="term" value="P:positive regulation of amyloid-beta formation"/>
    <property type="evidence" value="ECO:0007669"/>
    <property type="project" value="TreeGrafter"/>
</dbReference>
<dbReference type="InterPro" id="IPR026172">
    <property type="entry name" value="GSAP_fam"/>
</dbReference>
<protein>
    <submittedName>
        <fullName evidence="2">GSAP protein</fullName>
    </submittedName>
</protein>
<dbReference type="EMBL" id="JAATIS010005064">
    <property type="protein sequence ID" value="KAG2460385.1"/>
    <property type="molecule type" value="Genomic_DNA"/>
</dbReference>
<dbReference type="GO" id="GO:0005802">
    <property type="term" value="C:trans-Golgi network"/>
    <property type="evidence" value="ECO:0007669"/>
    <property type="project" value="TreeGrafter"/>
</dbReference>
<feature type="region of interest" description="Disordered" evidence="1">
    <location>
        <begin position="67"/>
        <end position="93"/>
    </location>
</feature>
<accession>A0A8X7X264</accession>
<feature type="compositionally biased region" description="Basic and acidic residues" evidence="1">
    <location>
        <begin position="74"/>
        <end position="88"/>
    </location>
</feature>
<organism evidence="2 3">
    <name type="scientific">Polypterus senegalus</name>
    <name type="common">Senegal bichir</name>
    <dbReference type="NCBI Taxonomy" id="55291"/>
    <lineage>
        <taxon>Eukaryota</taxon>
        <taxon>Metazoa</taxon>
        <taxon>Chordata</taxon>
        <taxon>Craniata</taxon>
        <taxon>Vertebrata</taxon>
        <taxon>Euteleostomi</taxon>
        <taxon>Actinopterygii</taxon>
        <taxon>Polypteriformes</taxon>
        <taxon>Polypteridae</taxon>
        <taxon>Polypterus</taxon>
    </lineage>
</organism>
<comment type="caution">
    <text evidence="2">The sequence shown here is derived from an EMBL/GenBank/DDBJ whole genome shotgun (WGS) entry which is preliminary data.</text>
</comment>
<dbReference type="AlphaFoldDB" id="A0A8X7X264"/>
<dbReference type="PANTHER" id="PTHR13630">
    <property type="entry name" value="GAMMA-SECRETASE-ACTIVATING PROTEIN"/>
    <property type="match status" value="1"/>
</dbReference>
<feature type="region of interest" description="Disordered" evidence="1">
    <location>
        <begin position="1"/>
        <end position="30"/>
    </location>
</feature>
<feature type="non-terminal residue" evidence="2">
    <location>
        <position position="396"/>
    </location>
</feature>
<dbReference type="PANTHER" id="PTHR13630:SF1">
    <property type="entry name" value="GAMMA-SECRETASE-ACTIVATING PROTEIN"/>
    <property type="match status" value="1"/>
</dbReference>
<feature type="non-terminal residue" evidence="2">
    <location>
        <position position="1"/>
    </location>
</feature>
<evidence type="ECO:0000256" key="1">
    <source>
        <dbReference type="SAM" id="MobiDB-lite"/>
    </source>
</evidence>
<name>A0A8X7X264_POLSE</name>
<keyword evidence="3" id="KW-1185">Reference proteome</keyword>
<reference evidence="2 3" key="1">
    <citation type="journal article" date="2021" name="Cell">
        <title>Tracing the genetic footprints of vertebrate landing in non-teleost ray-finned fishes.</title>
        <authorList>
            <person name="Bi X."/>
            <person name="Wang K."/>
            <person name="Yang L."/>
            <person name="Pan H."/>
            <person name="Jiang H."/>
            <person name="Wei Q."/>
            <person name="Fang M."/>
            <person name="Yu H."/>
            <person name="Zhu C."/>
            <person name="Cai Y."/>
            <person name="He Y."/>
            <person name="Gan X."/>
            <person name="Zeng H."/>
            <person name="Yu D."/>
            <person name="Zhu Y."/>
            <person name="Jiang H."/>
            <person name="Qiu Q."/>
            <person name="Yang H."/>
            <person name="Zhang Y.E."/>
            <person name="Wang W."/>
            <person name="Zhu M."/>
            <person name="He S."/>
            <person name="Zhang G."/>
        </authorList>
    </citation>
    <scope>NUCLEOTIDE SEQUENCE [LARGE SCALE GENOMIC DNA]</scope>
    <source>
        <strain evidence="2">Bchr_013</strain>
    </source>
</reference>
<evidence type="ECO:0000313" key="3">
    <source>
        <dbReference type="Proteomes" id="UP000886611"/>
    </source>
</evidence>
<proteinExistence type="predicted"/>
<dbReference type="Proteomes" id="UP000886611">
    <property type="component" value="Unassembled WGS sequence"/>
</dbReference>